<evidence type="ECO:0000313" key="9">
    <source>
        <dbReference type="Proteomes" id="UP000183299"/>
    </source>
</evidence>
<evidence type="ECO:0000256" key="5">
    <source>
        <dbReference type="ARBA" id="ARBA00022840"/>
    </source>
</evidence>
<dbReference type="OrthoDB" id="9805576at2"/>
<keyword evidence="9" id="KW-1185">Reference proteome</keyword>
<comment type="similarity">
    <text evidence="1">Belongs to the FGGY kinase family.</text>
</comment>
<dbReference type="InterPro" id="IPR000577">
    <property type="entry name" value="Carb_kinase_FGGY"/>
</dbReference>
<dbReference type="PANTHER" id="PTHR10196:SF69">
    <property type="entry name" value="GLYCEROL KINASE"/>
    <property type="match status" value="1"/>
</dbReference>
<evidence type="ECO:0000256" key="4">
    <source>
        <dbReference type="ARBA" id="ARBA00022777"/>
    </source>
</evidence>
<accession>A0A1I3U238</accession>
<dbReference type="SUPFAM" id="SSF53067">
    <property type="entry name" value="Actin-like ATPase domain"/>
    <property type="match status" value="2"/>
</dbReference>
<keyword evidence="2" id="KW-0808">Transferase</keyword>
<evidence type="ECO:0000259" key="6">
    <source>
        <dbReference type="Pfam" id="PF00370"/>
    </source>
</evidence>
<keyword evidence="5" id="KW-0067">ATP-binding</keyword>
<sequence>MNVLSIDQSTSATTAYLFSERDEPQLIYSKTHRQIYPQASWVEHDPIEILNNIKSAVAAGKLAGAELVGLANQGESCLAWDTKTKQPLSRIIVWQDTRTSRTCQLLAERSHAPFVQNRCGLRLSPYFSATKLAWCYQNAENADQLLTEGRLRLGTTDAFFRDVLTDKCETDVATASRTSLMNLDSCRWDEDLCDIFSVPLAALPEIGDCNGELGEIDGLRLSSSIVDQQAALYGHGCRLRGETKITFGTGAFALTLLGPQKPDTSTAAVPTVAWQKQGEPVQYALEGGVFTAASAVNWAKDAALIHDFSQLETFSKPSLIEQGIAFVPALSGLGCPHWNEDAKAAWLGLSLSTSRQDLAQAVCEGVALRVAEILDEIETKCPVSSVVKIDGGLTKSSGFCQFLADVLQRTVELADFSEQTSLGVALLAQETTGETINLNIPTRHFTPTHNHAQSRKAFSKARTLVENWAVPEI</sequence>
<dbReference type="GO" id="GO:0005524">
    <property type="term" value="F:ATP binding"/>
    <property type="evidence" value="ECO:0007669"/>
    <property type="project" value="UniProtKB-KW"/>
</dbReference>
<evidence type="ECO:0000256" key="3">
    <source>
        <dbReference type="ARBA" id="ARBA00022741"/>
    </source>
</evidence>
<dbReference type="PIRSF" id="PIRSF000538">
    <property type="entry name" value="GlpK"/>
    <property type="match status" value="1"/>
</dbReference>
<dbReference type="Pfam" id="PF00370">
    <property type="entry name" value="FGGY_N"/>
    <property type="match status" value="1"/>
</dbReference>
<gene>
    <name evidence="8" type="ORF">SAMN04488138_1109</name>
</gene>
<feature type="domain" description="Carbohydrate kinase FGGY N-terminal" evidence="6">
    <location>
        <begin position="3"/>
        <end position="216"/>
    </location>
</feature>
<dbReference type="GO" id="GO:0019563">
    <property type="term" value="P:glycerol catabolic process"/>
    <property type="evidence" value="ECO:0007669"/>
    <property type="project" value="TreeGrafter"/>
</dbReference>
<evidence type="ECO:0000256" key="1">
    <source>
        <dbReference type="ARBA" id="ARBA00009156"/>
    </source>
</evidence>
<protein>
    <submittedName>
        <fullName evidence="8">Glycerol kinase</fullName>
    </submittedName>
</protein>
<dbReference type="STRING" id="576117.SAMN04488138_1109"/>
<dbReference type="Gene3D" id="3.30.420.40">
    <property type="match status" value="2"/>
</dbReference>
<dbReference type="Proteomes" id="UP000183299">
    <property type="component" value="Unassembled WGS sequence"/>
</dbReference>
<dbReference type="GO" id="GO:0005829">
    <property type="term" value="C:cytosol"/>
    <property type="evidence" value="ECO:0007669"/>
    <property type="project" value="TreeGrafter"/>
</dbReference>
<dbReference type="RefSeq" id="WP_066598795.1">
    <property type="nucleotide sequence ID" value="NZ_FORY01000010.1"/>
</dbReference>
<dbReference type="GO" id="GO:0004370">
    <property type="term" value="F:glycerol kinase activity"/>
    <property type="evidence" value="ECO:0007669"/>
    <property type="project" value="TreeGrafter"/>
</dbReference>
<proteinExistence type="inferred from homology"/>
<feature type="domain" description="Carbohydrate kinase FGGY C-terminal" evidence="7">
    <location>
        <begin position="244"/>
        <end position="428"/>
    </location>
</feature>
<dbReference type="Pfam" id="PF02782">
    <property type="entry name" value="FGGY_C"/>
    <property type="match status" value="1"/>
</dbReference>
<name>A0A1I3U238_9RHOB</name>
<reference evidence="8 9" key="1">
    <citation type="submission" date="2016-10" db="EMBL/GenBank/DDBJ databases">
        <authorList>
            <person name="de Groot N.N."/>
        </authorList>
    </citation>
    <scope>NUCLEOTIDE SEQUENCE [LARGE SCALE GENOMIC DNA]</scope>
    <source>
        <strain evidence="8 9">CGMCC 1.8891</strain>
    </source>
</reference>
<keyword evidence="4 8" id="KW-0418">Kinase</keyword>
<dbReference type="GeneID" id="98666984"/>
<evidence type="ECO:0000259" key="7">
    <source>
        <dbReference type="Pfam" id="PF02782"/>
    </source>
</evidence>
<dbReference type="InterPro" id="IPR043129">
    <property type="entry name" value="ATPase_NBD"/>
</dbReference>
<dbReference type="EMBL" id="FORY01000010">
    <property type="protein sequence ID" value="SFJ77002.1"/>
    <property type="molecule type" value="Genomic_DNA"/>
</dbReference>
<organism evidence="8 9">
    <name type="scientific">Celeribacter halophilus</name>
    <dbReference type="NCBI Taxonomy" id="576117"/>
    <lineage>
        <taxon>Bacteria</taxon>
        <taxon>Pseudomonadati</taxon>
        <taxon>Pseudomonadota</taxon>
        <taxon>Alphaproteobacteria</taxon>
        <taxon>Rhodobacterales</taxon>
        <taxon>Roseobacteraceae</taxon>
        <taxon>Celeribacter</taxon>
    </lineage>
</organism>
<dbReference type="InterPro" id="IPR018484">
    <property type="entry name" value="FGGY_N"/>
</dbReference>
<evidence type="ECO:0000313" key="8">
    <source>
        <dbReference type="EMBL" id="SFJ77002.1"/>
    </source>
</evidence>
<dbReference type="PANTHER" id="PTHR10196">
    <property type="entry name" value="SUGAR KINASE"/>
    <property type="match status" value="1"/>
</dbReference>
<dbReference type="AlphaFoldDB" id="A0A1I3U238"/>
<evidence type="ECO:0000256" key="2">
    <source>
        <dbReference type="ARBA" id="ARBA00022679"/>
    </source>
</evidence>
<keyword evidence="3" id="KW-0547">Nucleotide-binding</keyword>
<dbReference type="InterPro" id="IPR018485">
    <property type="entry name" value="FGGY_C"/>
</dbReference>